<proteinExistence type="predicted"/>
<organism evidence="2 3">
    <name type="scientific">Aureobasidium pullulans</name>
    <name type="common">Black yeast</name>
    <name type="synonym">Pullularia pullulans</name>
    <dbReference type="NCBI Taxonomy" id="5580"/>
    <lineage>
        <taxon>Eukaryota</taxon>
        <taxon>Fungi</taxon>
        <taxon>Dikarya</taxon>
        <taxon>Ascomycota</taxon>
        <taxon>Pezizomycotina</taxon>
        <taxon>Dothideomycetes</taxon>
        <taxon>Dothideomycetidae</taxon>
        <taxon>Dothideales</taxon>
        <taxon>Saccotheciaceae</taxon>
        <taxon>Aureobasidium</taxon>
    </lineage>
</organism>
<comment type="caution">
    <text evidence="2">The sequence shown here is derived from an EMBL/GenBank/DDBJ whole genome shotgun (WGS) entry which is preliminary data.</text>
</comment>
<evidence type="ECO:0000313" key="3">
    <source>
        <dbReference type="Proteomes" id="UP001341245"/>
    </source>
</evidence>
<name>A0ABR0T4N3_AURPU</name>
<evidence type="ECO:0000256" key="1">
    <source>
        <dbReference type="SAM" id="MobiDB-lite"/>
    </source>
</evidence>
<feature type="region of interest" description="Disordered" evidence="1">
    <location>
        <begin position="1"/>
        <end position="35"/>
    </location>
</feature>
<sequence>MSHPGPPDGDIEMVEPERPRGFNVPIPPEPPSKIDEHGNITLEFWSDVRDKYTVRLSGDKTYFEIRELNDNDPTGMGRRFDGDWPKMYSMGPPSEAPDYLPILEKYGLKILNAAGFINSIHPYDTVTFGPMGRLYGSYYRNPTWDPTEKLHPIFARDMWHGISDEQYALLHPALNLASAILDDSTTLNYFYALSQPSSSMASVIDPDTNLTCKIMDIPDTLTEEQQRDTYQKLWDMRYWTYFSFVDMAPSDYVAYGHTRLQLDSNGNILPASKPNTRCSIIEFSDLYLSLLIEMKRLTDAGHTENINWFHEVQRMFRVPAHKREHIDLVSAYHRVTVMFANTVLHEFTHAFCCAYFEDPHPLLQPREPWLRGSRSNEQGCCFEQFVFGGLPRAMIISIPPISHEYEAAQIIAMPFGACFEEQWDQWFLHDPDEQSSVMPSVNAAQVDQPRRMYPILQEWFQRLFSDDIWLDQVQRFGLDAIKMPKVPLWQVMLWKRARRGLWGTGEERWNRNEPFNKTNNWV</sequence>
<dbReference type="EMBL" id="JASGXD010000025">
    <property type="protein sequence ID" value="KAK5999408.1"/>
    <property type="molecule type" value="Genomic_DNA"/>
</dbReference>
<keyword evidence="3" id="KW-1185">Reference proteome</keyword>
<gene>
    <name evidence="2" type="ORF">QM012_005533</name>
</gene>
<reference evidence="2 3" key="1">
    <citation type="submission" date="2023-11" db="EMBL/GenBank/DDBJ databases">
        <title>Draft genome sequence and annotation of the polyextremotolerant black yeast-like fungus Aureobasidium pullulans NRRL 62042.</title>
        <authorList>
            <person name="Dielentheis-Frenken M.R.E."/>
            <person name="Wibberg D."/>
            <person name="Blank L.M."/>
            <person name="Tiso T."/>
        </authorList>
    </citation>
    <scope>NUCLEOTIDE SEQUENCE [LARGE SCALE GENOMIC DNA]</scope>
    <source>
        <strain evidence="2 3">NRRL 62042</strain>
    </source>
</reference>
<evidence type="ECO:0000313" key="2">
    <source>
        <dbReference type="EMBL" id="KAK5999408.1"/>
    </source>
</evidence>
<protein>
    <submittedName>
        <fullName evidence="2">Uncharacterized protein</fullName>
    </submittedName>
</protein>
<dbReference type="Proteomes" id="UP001341245">
    <property type="component" value="Unassembled WGS sequence"/>
</dbReference>
<accession>A0ABR0T4N3</accession>